<dbReference type="AlphaFoldDB" id="A0A5B8YKJ2"/>
<name>A0A5B8YKJ2_9FLAO</name>
<evidence type="ECO:0000313" key="1">
    <source>
        <dbReference type="EMBL" id="QED36209.1"/>
    </source>
</evidence>
<dbReference type="KEGG" id="anp:FK178_00010"/>
<organism evidence="1 2">
    <name type="scientific">Antarcticibacterium arcticum</name>
    <dbReference type="NCBI Taxonomy" id="2585771"/>
    <lineage>
        <taxon>Bacteria</taxon>
        <taxon>Pseudomonadati</taxon>
        <taxon>Bacteroidota</taxon>
        <taxon>Flavobacteriia</taxon>
        <taxon>Flavobacteriales</taxon>
        <taxon>Flavobacteriaceae</taxon>
        <taxon>Antarcticibacterium</taxon>
    </lineage>
</organism>
<accession>A0A5B8YKJ2</accession>
<proteinExistence type="predicted"/>
<evidence type="ECO:0000313" key="2">
    <source>
        <dbReference type="Proteomes" id="UP000321954"/>
    </source>
</evidence>
<dbReference type="OrthoDB" id="1438837at2"/>
<dbReference type="EMBL" id="CP042476">
    <property type="protein sequence ID" value="QED36209.1"/>
    <property type="molecule type" value="Genomic_DNA"/>
</dbReference>
<gene>
    <name evidence="1" type="ORF">FK178_00010</name>
</gene>
<keyword evidence="2" id="KW-1185">Reference proteome</keyword>
<sequence>MTTYYKQAEIKASMKKLVDSYLEDCKKCEELSPDFIDLIKYNFLAKFVCYNKSTQTIEIGIEQNSKEDDFYPQILVYKYKLNSNKKWLDRSFKDGINDMAFYGKLLNKSKMNQEAEVVLI</sequence>
<dbReference type="RefSeq" id="WP_146829799.1">
    <property type="nucleotide sequence ID" value="NZ_CP042476.1"/>
</dbReference>
<reference evidence="1 2" key="1">
    <citation type="submission" date="2019-08" db="EMBL/GenBank/DDBJ databases">
        <title>Antarcticibacterium arcticum sp. nov., a bacterium isolated from marine sediment of the Canadian Beaufort Sea.</title>
        <authorList>
            <person name="Lee Y.M."/>
            <person name="Baek K."/>
            <person name="Lee D.-H."/>
            <person name="Shin S.C."/>
            <person name="Jin Y.K."/>
            <person name="Park Y."/>
        </authorList>
    </citation>
    <scope>NUCLEOTIDE SEQUENCE [LARGE SCALE GENOMIC DNA]</scope>
    <source>
        <strain evidence="1 2">PAMC 28998</strain>
    </source>
</reference>
<protein>
    <submittedName>
        <fullName evidence="1">Uncharacterized protein</fullName>
    </submittedName>
</protein>
<dbReference type="Proteomes" id="UP000321954">
    <property type="component" value="Chromosome"/>
</dbReference>